<feature type="transmembrane region" description="Helical" evidence="6">
    <location>
        <begin position="82"/>
        <end position="100"/>
    </location>
</feature>
<dbReference type="KEGG" id="caml:H6X83_08885"/>
<dbReference type="Gene3D" id="3.30.70.120">
    <property type="match status" value="1"/>
</dbReference>
<dbReference type="RefSeq" id="WP_212506139.1">
    <property type="nucleotide sequence ID" value="NZ_CP060696.1"/>
</dbReference>
<evidence type="ECO:0000256" key="1">
    <source>
        <dbReference type="ARBA" id="ARBA00004651"/>
    </source>
</evidence>
<gene>
    <name evidence="8" type="ORF">H6X83_08885</name>
</gene>
<comment type="subcellular location">
    <subcellularLocation>
        <location evidence="1">Cell membrane</location>
        <topology evidence="1">Multi-pass membrane protein</topology>
    </subcellularLocation>
</comment>
<dbReference type="PANTHER" id="PTHR33545:SF5">
    <property type="entry name" value="UPF0750 MEMBRANE PROTEIN YITT"/>
    <property type="match status" value="1"/>
</dbReference>
<evidence type="ECO:0000256" key="5">
    <source>
        <dbReference type="ARBA" id="ARBA00023136"/>
    </source>
</evidence>
<name>A0A7G9WEG0_9FIRM</name>
<evidence type="ECO:0000256" key="6">
    <source>
        <dbReference type="SAM" id="Phobius"/>
    </source>
</evidence>
<keyword evidence="5 6" id="KW-0472">Membrane</keyword>
<evidence type="ECO:0000313" key="9">
    <source>
        <dbReference type="Proteomes" id="UP000516046"/>
    </source>
</evidence>
<feature type="transmembrane region" description="Helical" evidence="6">
    <location>
        <begin position="112"/>
        <end position="131"/>
    </location>
</feature>
<feature type="domain" description="DUF2179" evidence="7">
    <location>
        <begin position="229"/>
        <end position="283"/>
    </location>
</feature>
<dbReference type="InterPro" id="IPR019264">
    <property type="entry name" value="DUF2179"/>
</dbReference>
<proteinExistence type="predicted"/>
<evidence type="ECO:0000256" key="2">
    <source>
        <dbReference type="ARBA" id="ARBA00022475"/>
    </source>
</evidence>
<sequence length="305" mass="32940">MSGKQKDTAKTLFLDLLIYIASGCIFAVAINVFTAPNKIAPGGVTGLSTVINYVTGLPIGAVSFVINIPIFIWAFFEIGYKLVTKTIVAALVTSVAIDWLSKILPAYKGDPMLAAIFGGLLEGVSLALVFMRGSTTGGTDMVARVLKRHFRHLSTGRLMMSVDVVVVLISAIVYRRVESALYAVIYLFVSTRVIDAILYGADSGTGKVLWIVTQKPNEVSQRILSEVDRGVTAMHSKGMYSGREGEVLMCAVSRSEVYQVMDLVKSEDGNAFTVVGDAGEIRGEGFRSSTPTDKTLKEIIAEHKK</sequence>
<dbReference type="Proteomes" id="UP000516046">
    <property type="component" value="Chromosome"/>
</dbReference>
<feature type="transmembrane region" description="Helical" evidence="6">
    <location>
        <begin position="53"/>
        <end position="75"/>
    </location>
</feature>
<dbReference type="GO" id="GO:0005886">
    <property type="term" value="C:plasma membrane"/>
    <property type="evidence" value="ECO:0007669"/>
    <property type="project" value="UniProtKB-SubCell"/>
</dbReference>
<reference evidence="8 9" key="1">
    <citation type="submission" date="2020-08" db="EMBL/GenBank/DDBJ databases">
        <authorList>
            <person name="Ren C."/>
            <person name="Gu Y."/>
            <person name="Xu Y."/>
        </authorList>
    </citation>
    <scope>NUCLEOTIDE SEQUENCE [LARGE SCALE GENOMIC DNA]</scope>
    <source>
        <strain evidence="8 9">LBM18003</strain>
    </source>
</reference>
<evidence type="ECO:0000256" key="4">
    <source>
        <dbReference type="ARBA" id="ARBA00022989"/>
    </source>
</evidence>
<dbReference type="EMBL" id="CP060696">
    <property type="protein sequence ID" value="QNO17072.1"/>
    <property type="molecule type" value="Genomic_DNA"/>
</dbReference>
<dbReference type="CDD" id="cd16380">
    <property type="entry name" value="YitT_C"/>
    <property type="match status" value="1"/>
</dbReference>
<keyword evidence="2" id="KW-1003">Cell membrane</keyword>
<accession>A0A7G9WEG0</accession>
<feature type="transmembrane region" description="Helical" evidence="6">
    <location>
        <begin position="12"/>
        <end position="33"/>
    </location>
</feature>
<evidence type="ECO:0000256" key="3">
    <source>
        <dbReference type="ARBA" id="ARBA00022692"/>
    </source>
</evidence>
<feature type="transmembrane region" description="Helical" evidence="6">
    <location>
        <begin position="152"/>
        <end position="174"/>
    </location>
</feature>
<dbReference type="PANTHER" id="PTHR33545">
    <property type="entry name" value="UPF0750 MEMBRANE PROTEIN YITT-RELATED"/>
    <property type="match status" value="1"/>
</dbReference>
<evidence type="ECO:0000313" key="8">
    <source>
        <dbReference type="EMBL" id="QNO17072.1"/>
    </source>
</evidence>
<evidence type="ECO:0000259" key="7">
    <source>
        <dbReference type="Pfam" id="PF10035"/>
    </source>
</evidence>
<protein>
    <submittedName>
        <fullName evidence="8">YitT family protein</fullName>
    </submittedName>
</protein>
<dbReference type="AlphaFoldDB" id="A0A7G9WEG0"/>
<dbReference type="InterPro" id="IPR015867">
    <property type="entry name" value="N-reg_PII/ATP_PRibTrfase_C"/>
</dbReference>
<keyword evidence="4 6" id="KW-1133">Transmembrane helix</keyword>
<dbReference type="InterPro" id="IPR003740">
    <property type="entry name" value="YitT"/>
</dbReference>
<keyword evidence="9" id="KW-1185">Reference proteome</keyword>
<keyword evidence="3 6" id="KW-0812">Transmembrane</keyword>
<dbReference type="InterPro" id="IPR051461">
    <property type="entry name" value="UPF0750_membrane"/>
</dbReference>
<dbReference type="Pfam" id="PF02588">
    <property type="entry name" value="YitT_membrane"/>
    <property type="match status" value="1"/>
</dbReference>
<feature type="transmembrane region" description="Helical" evidence="6">
    <location>
        <begin position="180"/>
        <end position="201"/>
    </location>
</feature>
<dbReference type="Pfam" id="PF10035">
    <property type="entry name" value="DUF2179"/>
    <property type="match status" value="1"/>
</dbReference>
<dbReference type="PIRSF" id="PIRSF006483">
    <property type="entry name" value="Membrane_protein_YitT"/>
    <property type="match status" value="1"/>
</dbReference>
<organism evidence="8 9">
    <name type="scientific">Caproicibacterium amylolyticum</name>
    <dbReference type="NCBI Taxonomy" id="2766537"/>
    <lineage>
        <taxon>Bacteria</taxon>
        <taxon>Bacillati</taxon>
        <taxon>Bacillota</taxon>
        <taxon>Clostridia</taxon>
        <taxon>Eubacteriales</taxon>
        <taxon>Oscillospiraceae</taxon>
        <taxon>Caproicibacterium</taxon>
    </lineage>
</organism>